<organism evidence="2 3">
    <name type="scientific">Thalassotalea insulae</name>
    <dbReference type="NCBI Taxonomy" id="2056778"/>
    <lineage>
        <taxon>Bacteria</taxon>
        <taxon>Pseudomonadati</taxon>
        <taxon>Pseudomonadota</taxon>
        <taxon>Gammaproteobacteria</taxon>
        <taxon>Alteromonadales</taxon>
        <taxon>Colwelliaceae</taxon>
        <taxon>Thalassotalea</taxon>
    </lineage>
</organism>
<name>A0ABQ6GV06_9GAMM</name>
<dbReference type="Proteomes" id="UP001157186">
    <property type="component" value="Unassembled WGS sequence"/>
</dbReference>
<accession>A0ABQ6GV06</accession>
<protein>
    <recommendedName>
        <fullName evidence="1">DUF6575 domain-containing protein</fullName>
    </recommendedName>
</protein>
<dbReference type="InterPro" id="IPR046482">
    <property type="entry name" value="DUF6575"/>
</dbReference>
<evidence type="ECO:0000313" key="2">
    <source>
        <dbReference type="EMBL" id="GLX79189.1"/>
    </source>
</evidence>
<gene>
    <name evidence="2" type="ORF">tinsulaeT_25290</name>
</gene>
<keyword evidence="3" id="KW-1185">Reference proteome</keyword>
<proteinExistence type="predicted"/>
<comment type="caution">
    <text evidence="2">The sequence shown here is derived from an EMBL/GenBank/DDBJ whole genome shotgun (WGS) entry which is preliminary data.</text>
</comment>
<sequence length="430" mass="48940">MSVLPNTPYFGKLEISHVYEYYEGPRLFNATNGAGNNYIAFWIDTDNESDHWLYSSISEEKLELLNSAKIKLRDIYTYPEDILFRVRTFFNPNMHSEIVALSPNQVTEEILPPSDFYLEKSDTGQETFEVKSLENISELYVRGSTNKTKPTLGAVAKVSDAFSNLYKSILKKLDYTPSPLIPVDARTGSFIIRLKSPKIKECIPIISQVFKILNENDDPFPALNEIGADIGAIENLLEEVIDGKVRIQFSQEDLFEAELNISEEKARSALSTLKDQSSSLISSALVPQANDLYKVFKVVELKSKGDFITPQSIDLTTDRQVAYYLHAARMLGLLAKNNSIQSVGYQFEKLSKDQKMNIASIRFESSECGWAWLKWANKKTLEELDPDTATQFLIEQCPSLSKDTAERRAKTLKKWQIELAKFRFQSKEKQ</sequence>
<reference evidence="2 3" key="1">
    <citation type="submission" date="2023-03" db="EMBL/GenBank/DDBJ databases">
        <title>Draft genome sequence of Thalassotalea insulae KCTC 62186T.</title>
        <authorList>
            <person name="Sawabe T."/>
        </authorList>
    </citation>
    <scope>NUCLEOTIDE SEQUENCE [LARGE SCALE GENOMIC DNA]</scope>
    <source>
        <strain evidence="2 3">KCTC 62186</strain>
    </source>
</reference>
<dbReference type="EMBL" id="BSST01000001">
    <property type="protein sequence ID" value="GLX79189.1"/>
    <property type="molecule type" value="Genomic_DNA"/>
</dbReference>
<feature type="domain" description="DUF6575" evidence="1">
    <location>
        <begin position="1"/>
        <end position="213"/>
    </location>
</feature>
<evidence type="ECO:0000313" key="3">
    <source>
        <dbReference type="Proteomes" id="UP001157186"/>
    </source>
</evidence>
<dbReference type="Pfam" id="PF20215">
    <property type="entry name" value="DUF6575"/>
    <property type="match status" value="1"/>
</dbReference>
<dbReference type="RefSeq" id="WP_284245092.1">
    <property type="nucleotide sequence ID" value="NZ_BSST01000001.1"/>
</dbReference>
<evidence type="ECO:0000259" key="1">
    <source>
        <dbReference type="Pfam" id="PF20215"/>
    </source>
</evidence>